<evidence type="ECO:0000256" key="1">
    <source>
        <dbReference type="SAM" id="MobiDB-lite"/>
    </source>
</evidence>
<sequence length="199" mass="21671">MSPPVSYTNGAVIPTAPNGIPPSVYIQQLPPPSSLPLRVQHQSRSYLRSPRVDLCRSHNHLPRVLIQEASPPGASSPALAVHSAGVSYRVFPAPAYAAGARRCRSRILIRTTGMRITTALSSCSTQGAEWGCLCGFEVQPRPPRLLSAWGWGLKAIVFHWETTGACSAGDAAGPAGRGRKWEREQQRRQRRTQGRGRDE</sequence>
<feature type="compositionally biased region" description="Basic residues" evidence="1">
    <location>
        <begin position="188"/>
        <end position="199"/>
    </location>
</feature>
<evidence type="ECO:0000313" key="2">
    <source>
        <dbReference type="EMBL" id="KZP08979.1"/>
    </source>
</evidence>
<name>A0A165XWX9_9AGAM</name>
<dbReference type="AlphaFoldDB" id="A0A165XWX9"/>
<proteinExistence type="predicted"/>
<dbReference type="EMBL" id="KV417710">
    <property type="protein sequence ID" value="KZP08979.1"/>
    <property type="molecule type" value="Genomic_DNA"/>
</dbReference>
<feature type="region of interest" description="Disordered" evidence="1">
    <location>
        <begin position="168"/>
        <end position="199"/>
    </location>
</feature>
<organism evidence="2 3">
    <name type="scientific">Athelia psychrophila</name>
    <dbReference type="NCBI Taxonomy" id="1759441"/>
    <lineage>
        <taxon>Eukaryota</taxon>
        <taxon>Fungi</taxon>
        <taxon>Dikarya</taxon>
        <taxon>Basidiomycota</taxon>
        <taxon>Agaricomycotina</taxon>
        <taxon>Agaricomycetes</taxon>
        <taxon>Agaricomycetidae</taxon>
        <taxon>Atheliales</taxon>
        <taxon>Atheliaceae</taxon>
        <taxon>Athelia</taxon>
    </lineage>
</organism>
<reference evidence="2 3" key="1">
    <citation type="journal article" date="2016" name="Mol. Biol. Evol.">
        <title>Comparative Genomics of Early-Diverging Mushroom-Forming Fungi Provides Insights into the Origins of Lignocellulose Decay Capabilities.</title>
        <authorList>
            <person name="Nagy L.G."/>
            <person name="Riley R."/>
            <person name="Tritt A."/>
            <person name="Adam C."/>
            <person name="Daum C."/>
            <person name="Floudas D."/>
            <person name="Sun H."/>
            <person name="Yadav J.S."/>
            <person name="Pangilinan J."/>
            <person name="Larsson K.H."/>
            <person name="Matsuura K."/>
            <person name="Barry K."/>
            <person name="Labutti K."/>
            <person name="Kuo R."/>
            <person name="Ohm R.A."/>
            <person name="Bhattacharya S.S."/>
            <person name="Shirouzu T."/>
            <person name="Yoshinaga Y."/>
            <person name="Martin F.M."/>
            <person name="Grigoriev I.V."/>
            <person name="Hibbett D.S."/>
        </authorList>
    </citation>
    <scope>NUCLEOTIDE SEQUENCE [LARGE SCALE GENOMIC DNA]</scope>
    <source>
        <strain evidence="2 3">CBS 109695</strain>
    </source>
</reference>
<evidence type="ECO:0000313" key="3">
    <source>
        <dbReference type="Proteomes" id="UP000076532"/>
    </source>
</evidence>
<dbReference type="Proteomes" id="UP000076532">
    <property type="component" value="Unassembled WGS sequence"/>
</dbReference>
<keyword evidence="3" id="KW-1185">Reference proteome</keyword>
<gene>
    <name evidence="2" type="ORF">FIBSPDRAFT_250228</name>
</gene>
<protein>
    <submittedName>
        <fullName evidence="2">Uncharacterized protein</fullName>
    </submittedName>
</protein>
<accession>A0A165XWX9</accession>